<gene>
    <name evidence="1" type="ORF">HYC85_030011</name>
</gene>
<proteinExistence type="predicted"/>
<dbReference type="Gene3D" id="3.40.50.2000">
    <property type="entry name" value="Glycogen Phosphorylase B"/>
    <property type="match status" value="1"/>
</dbReference>
<evidence type="ECO:0000313" key="1">
    <source>
        <dbReference type="EMBL" id="KAF5933840.1"/>
    </source>
</evidence>
<dbReference type="Proteomes" id="UP000593564">
    <property type="component" value="Unassembled WGS sequence"/>
</dbReference>
<accession>A0A7J7FZG9</accession>
<dbReference type="AlphaFoldDB" id="A0A7J7FZG9"/>
<reference evidence="1 2" key="2">
    <citation type="submission" date="2020-07" db="EMBL/GenBank/DDBJ databases">
        <title>Genome assembly of wild tea tree DASZ reveals pedigree and selection history of tea varieties.</title>
        <authorList>
            <person name="Zhang W."/>
        </authorList>
    </citation>
    <scope>NUCLEOTIDE SEQUENCE [LARGE SCALE GENOMIC DNA]</scope>
    <source>
        <strain evidence="2">cv. G240</strain>
        <tissue evidence="1">Leaf</tissue>
    </source>
</reference>
<reference evidence="2" key="1">
    <citation type="journal article" date="2020" name="Nat. Commun.">
        <title>Genome assembly of wild tea tree DASZ reveals pedigree and selection history of tea varieties.</title>
        <authorList>
            <person name="Zhang W."/>
            <person name="Zhang Y."/>
            <person name="Qiu H."/>
            <person name="Guo Y."/>
            <person name="Wan H."/>
            <person name="Zhang X."/>
            <person name="Scossa F."/>
            <person name="Alseekh S."/>
            <person name="Zhang Q."/>
            <person name="Wang P."/>
            <person name="Xu L."/>
            <person name="Schmidt M.H."/>
            <person name="Jia X."/>
            <person name="Li D."/>
            <person name="Zhu A."/>
            <person name="Guo F."/>
            <person name="Chen W."/>
            <person name="Ni D."/>
            <person name="Usadel B."/>
            <person name="Fernie A.R."/>
            <person name="Wen W."/>
        </authorList>
    </citation>
    <scope>NUCLEOTIDE SEQUENCE [LARGE SCALE GENOMIC DNA]</scope>
    <source>
        <strain evidence="2">cv. G240</strain>
    </source>
</reference>
<evidence type="ECO:0000313" key="2">
    <source>
        <dbReference type="Proteomes" id="UP000593564"/>
    </source>
</evidence>
<dbReference type="EMBL" id="JACBKZ010000014">
    <property type="protein sequence ID" value="KAF5933840.1"/>
    <property type="molecule type" value="Genomic_DNA"/>
</dbReference>
<dbReference type="SUPFAM" id="SSF53756">
    <property type="entry name" value="UDP-Glycosyltransferase/glycogen phosphorylase"/>
    <property type="match status" value="1"/>
</dbReference>
<name>A0A7J7FZG9_CAMSI</name>
<organism evidence="1 2">
    <name type="scientific">Camellia sinensis</name>
    <name type="common">Tea plant</name>
    <name type="synonym">Thea sinensis</name>
    <dbReference type="NCBI Taxonomy" id="4442"/>
    <lineage>
        <taxon>Eukaryota</taxon>
        <taxon>Viridiplantae</taxon>
        <taxon>Streptophyta</taxon>
        <taxon>Embryophyta</taxon>
        <taxon>Tracheophyta</taxon>
        <taxon>Spermatophyta</taxon>
        <taxon>Magnoliopsida</taxon>
        <taxon>eudicotyledons</taxon>
        <taxon>Gunneridae</taxon>
        <taxon>Pentapetalae</taxon>
        <taxon>asterids</taxon>
        <taxon>Ericales</taxon>
        <taxon>Theaceae</taxon>
        <taxon>Camellia</taxon>
    </lineage>
</organism>
<keyword evidence="2" id="KW-1185">Reference proteome</keyword>
<sequence length="217" mass="23775">MKGVDDSATSQISKPVYSSYTHLPEEDTVSQDSPTQTDFEVIPPINPQLLTITMSRSNTPGNTGAHILVYPFPAPGHIIPLIDLIHLLLTRGLTITVLVSPSHLPLCQPILSNHLSFSIQPLVLPLPHSFTFSQSGLLGKIRATGELYDPILQWFRSHPSPLVASYPISPSGGPNTSQPISVCHVLPFGHLALSPLRFWIPCGATYRRTMIRAMKIF</sequence>
<protein>
    <submittedName>
        <fullName evidence="1">Uncharacterized protein</fullName>
    </submittedName>
</protein>
<comment type="caution">
    <text evidence="1">The sequence shown here is derived from an EMBL/GenBank/DDBJ whole genome shotgun (WGS) entry which is preliminary data.</text>
</comment>